<gene>
    <name evidence="1" type="ORF">ACFPH6_10330</name>
</gene>
<dbReference type="EMBL" id="JBHSFG010000017">
    <property type="protein sequence ID" value="MFC4464933.1"/>
    <property type="molecule type" value="Genomic_DNA"/>
</dbReference>
<evidence type="ECO:0000313" key="1">
    <source>
        <dbReference type="EMBL" id="MFC4464933.1"/>
    </source>
</evidence>
<evidence type="ECO:0008006" key="3">
    <source>
        <dbReference type="Google" id="ProtNLM"/>
    </source>
</evidence>
<proteinExistence type="predicted"/>
<keyword evidence="2" id="KW-1185">Reference proteome</keyword>
<dbReference type="RefSeq" id="WP_386340524.1">
    <property type="nucleotide sequence ID" value="NZ_JBHSFG010000017.1"/>
</dbReference>
<dbReference type="Proteomes" id="UP001596012">
    <property type="component" value="Unassembled WGS sequence"/>
</dbReference>
<sequence length="49" mass="5553">MTSVIYGMVADGWWPMGFVRETGMPPPNVLVFLTDQQRWDTTGIHGNRS</sequence>
<reference evidence="2" key="1">
    <citation type="journal article" date="2019" name="Int. J. Syst. Evol. Microbiol.">
        <title>The Global Catalogue of Microorganisms (GCM) 10K type strain sequencing project: providing services to taxonomists for standard genome sequencing and annotation.</title>
        <authorList>
            <consortium name="The Broad Institute Genomics Platform"/>
            <consortium name="The Broad Institute Genome Sequencing Center for Infectious Disease"/>
            <person name="Wu L."/>
            <person name="Ma J."/>
        </authorList>
    </citation>
    <scope>NUCLEOTIDE SEQUENCE [LARGE SCALE GENOMIC DNA]</scope>
    <source>
        <strain evidence="2">DT43</strain>
    </source>
</reference>
<accession>A0ABV8YM20</accession>
<protein>
    <recommendedName>
        <fullName evidence="3">Sulfatase N-terminal domain-containing protein</fullName>
    </recommendedName>
</protein>
<comment type="caution">
    <text evidence="1">The sequence shown here is derived from an EMBL/GenBank/DDBJ whole genome shotgun (WGS) entry which is preliminary data.</text>
</comment>
<evidence type="ECO:0000313" key="2">
    <source>
        <dbReference type="Proteomes" id="UP001596012"/>
    </source>
</evidence>
<organism evidence="1 2">
    <name type="scientific">Streptomyces xiangluensis</name>
    <dbReference type="NCBI Taxonomy" id="2665720"/>
    <lineage>
        <taxon>Bacteria</taxon>
        <taxon>Bacillati</taxon>
        <taxon>Actinomycetota</taxon>
        <taxon>Actinomycetes</taxon>
        <taxon>Kitasatosporales</taxon>
        <taxon>Streptomycetaceae</taxon>
        <taxon>Streptomyces</taxon>
    </lineage>
</organism>
<name>A0ABV8YM20_9ACTN</name>